<gene>
    <name evidence="2" type="ORF">GCM10010515_45140</name>
</gene>
<evidence type="ECO:0000256" key="1">
    <source>
        <dbReference type="SAM" id="MobiDB-lite"/>
    </source>
</evidence>
<evidence type="ECO:0000313" key="2">
    <source>
        <dbReference type="EMBL" id="GGX72613.1"/>
    </source>
</evidence>
<feature type="compositionally biased region" description="Basic and acidic residues" evidence="1">
    <location>
        <begin position="18"/>
        <end position="31"/>
    </location>
</feature>
<feature type="compositionally biased region" description="Low complexity" evidence="1">
    <location>
        <begin position="115"/>
        <end position="128"/>
    </location>
</feature>
<keyword evidence="3" id="KW-1185">Reference proteome</keyword>
<comment type="caution">
    <text evidence="2">The sequence shown here is derived from an EMBL/GenBank/DDBJ whole genome shotgun (WGS) entry which is preliminary data.</text>
</comment>
<sequence length="128" mass="13120">MNVLSRTACGLRPTAPVRRLDETPARPDRDGPPAAGGRPRGPRPAAPEHSGARSGPRRGHEGHECHHGSLSGDGHAGDAGRAAGDDTHGRFVCGATRRSGGRGLPVAARRRGARVPRPADAVRAGDAA</sequence>
<organism evidence="2 3">
    <name type="scientific">Streptomyces fructofermentans</name>
    <dbReference type="NCBI Taxonomy" id="152141"/>
    <lineage>
        <taxon>Bacteria</taxon>
        <taxon>Bacillati</taxon>
        <taxon>Actinomycetota</taxon>
        <taxon>Actinomycetes</taxon>
        <taxon>Kitasatosporales</taxon>
        <taxon>Streptomycetaceae</taxon>
        <taxon>Streptomyces</taxon>
    </lineage>
</organism>
<evidence type="ECO:0000313" key="3">
    <source>
        <dbReference type="Proteomes" id="UP000645555"/>
    </source>
</evidence>
<reference evidence="2" key="1">
    <citation type="journal article" date="2014" name="Int. J. Syst. Evol. Microbiol.">
        <title>Complete genome sequence of Corynebacterium casei LMG S-19264T (=DSM 44701T), isolated from a smear-ripened cheese.</title>
        <authorList>
            <consortium name="US DOE Joint Genome Institute (JGI-PGF)"/>
            <person name="Walter F."/>
            <person name="Albersmeier A."/>
            <person name="Kalinowski J."/>
            <person name="Ruckert C."/>
        </authorList>
    </citation>
    <scope>NUCLEOTIDE SEQUENCE</scope>
    <source>
        <strain evidence="2">JCM 4956</strain>
    </source>
</reference>
<dbReference type="Proteomes" id="UP000645555">
    <property type="component" value="Unassembled WGS sequence"/>
</dbReference>
<protein>
    <submittedName>
        <fullName evidence="2">Uncharacterized protein</fullName>
    </submittedName>
</protein>
<dbReference type="EMBL" id="BMWD01000016">
    <property type="protein sequence ID" value="GGX72613.1"/>
    <property type="molecule type" value="Genomic_DNA"/>
</dbReference>
<feature type="compositionally biased region" description="Basic and acidic residues" evidence="1">
    <location>
        <begin position="58"/>
        <end position="67"/>
    </location>
</feature>
<proteinExistence type="predicted"/>
<dbReference type="RefSeq" id="WP_190037369.1">
    <property type="nucleotide sequence ID" value="NZ_BMWD01000016.1"/>
</dbReference>
<feature type="compositionally biased region" description="Basic and acidic residues" evidence="1">
    <location>
        <begin position="75"/>
        <end position="89"/>
    </location>
</feature>
<feature type="region of interest" description="Disordered" evidence="1">
    <location>
        <begin position="1"/>
        <end position="128"/>
    </location>
</feature>
<reference evidence="2" key="2">
    <citation type="submission" date="2020-09" db="EMBL/GenBank/DDBJ databases">
        <authorList>
            <person name="Sun Q."/>
            <person name="Ohkuma M."/>
        </authorList>
    </citation>
    <scope>NUCLEOTIDE SEQUENCE</scope>
    <source>
        <strain evidence="2">JCM 4956</strain>
    </source>
</reference>
<name>A0A918KR12_9ACTN</name>
<dbReference type="AlphaFoldDB" id="A0A918KR12"/>
<accession>A0A918KR12</accession>